<dbReference type="Gene3D" id="3.30.420.10">
    <property type="entry name" value="Ribonuclease H-like superfamily/Ribonuclease H"/>
    <property type="match status" value="1"/>
</dbReference>
<dbReference type="PANTHER" id="PTHR23044:SF61">
    <property type="entry name" value="3'-5' EXORIBONUCLEASE 1-RELATED"/>
    <property type="match status" value="1"/>
</dbReference>
<proteinExistence type="predicted"/>
<comment type="caution">
    <text evidence="2">The sequence shown here is derived from an EMBL/GenBank/DDBJ whole genome shotgun (WGS) entry which is preliminary data.</text>
</comment>
<feature type="compositionally biased region" description="Acidic residues" evidence="1">
    <location>
        <begin position="45"/>
        <end position="70"/>
    </location>
</feature>
<accession>J5Q3G9</accession>
<dbReference type="InterPro" id="IPR051274">
    <property type="entry name" value="3-5_Exoribonuclease"/>
</dbReference>
<evidence type="ECO:0000313" key="2">
    <source>
        <dbReference type="EMBL" id="EJT45278.1"/>
    </source>
</evidence>
<dbReference type="InterPro" id="IPR036397">
    <property type="entry name" value="RNaseH_sf"/>
</dbReference>
<dbReference type="PANTHER" id="PTHR23044">
    <property type="entry name" value="3'-5' EXONUCLEASE ERI1-RELATED"/>
    <property type="match status" value="1"/>
</dbReference>
<dbReference type="GO" id="GO:0003676">
    <property type="term" value="F:nucleic acid binding"/>
    <property type="evidence" value="ECO:0007669"/>
    <property type="project" value="InterPro"/>
</dbReference>
<reference evidence="2 3" key="1">
    <citation type="journal article" date="2012" name="Eukaryot. Cell">
        <title>Draft genome sequence of CBS 2479, the standard type strain of Trichosporon asahii.</title>
        <authorList>
            <person name="Yang R.Y."/>
            <person name="Li H.T."/>
            <person name="Zhu H."/>
            <person name="Zhou G.P."/>
            <person name="Wang M."/>
            <person name="Wang L."/>
        </authorList>
    </citation>
    <scope>NUCLEOTIDE SEQUENCE [LARGE SCALE GENOMIC DNA]</scope>
    <source>
        <strain evidence="3">ATCC 90039 / CBS 2479 / JCM 2466 / KCTC 7840 / NCYC 2677 / UAMH 7654</strain>
    </source>
</reference>
<feature type="compositionally biased region" description="Basic residues" evidence="1">
    <location>
        <begin position="335"/>
        <end position="344"/>
    </location>
</feature>
<evidence type="ECO:0000313" key="3">
    <source>
        <dbReference type="Proteomes" id="UP000002748"/>
    </source>
</evidence>
<protein>
    <recommendedName>
        <fullName evidence="4">SAP domain-containing protein</fullName>
    </recommendedName>
</protein>
<dbReference type="EMBL" id="ALBS01000330">
    <property type="protein sequence ID" value="EJT45278.1"/>
    <property type="molecule type" value="Genomic_DNA"/>
</dbReference>
<dbReference type="VEuPathDB" id="FungiDB:A1Q1_06347"/>
<dbReference type="OrthoDB" id="448399at2759"/>
<sequence>MLKRIWSRQSEPPVPPVPPDTPTSIHTSTAVEPVSSETTPTVETGPEDEGAPAEEVPAEGEGEDGEEGERDEDKSRGMKRPSKRATAAEMRGELARLGLESKGKRETLYRRISAISALTWRGHAREARGSTIRTRLFRVVTMGRGRFRVWRKDAQTSDSGHVPLIRSADVAAETERVLHKLDGDTAGELLVLLPTLADREATVDAAPTFPQVLVRFEHWLDSWGLRDDGGGLRGAMWVTDGPWDLRDFVPKQLHITPTPSYPAYFQGRYLNVKNAVATYLADRDKGLRVTTGRVIRAPKDRDGPRALNIPGMLDVMGLGRFDGRQHSGIDLTPGRKQHCPHRHGPSGPGRAHRAECAPAHPQEGAEMGLDGRPGPGDLGRAAGPIRWRGHEAEDGL</sequence>
<dbReference type="HOGENOM" id="CLU_696743_0_0_1"/>
<gene>
    <name evidence="2" type="ORF">A1Q1_06347</name>
</gene>
<evidence type="ECO:0000256" key="1">
    <source>
        <dbReference type="SAM" id="MobiDB-lite"/>
    </source>
</evidence>
<dbReference type="RefSeq" id="XP_014176936.1">
    <property type="nucleotide sequence ID" value="XM_014321461.1"/>
</dbReference>
<organism evidence="2 3">
    <name type="scientific">Trichosporon asahii var. asahii (strain ATCC 90039 / CBS 2479 / JCM 2466 / KCTC 7840 / NBRC 103889/ NCYC 2677 / UAMH 7654)</name>
    <name type="common">Yeast</name>
    <dbReference type="NCBI Taxonomy" id="1186058"/>
    <lineage>
        <taxon>Eukaryota</taxon>
        <taxon>Fungi</taxon>
        <taxon>Dikarya</taxon>
        <taxon>Basidiomycota</taxon>
        <taxon>Agaricomycotina</taxon>
        <taxon>Tremellomycetes</taxon>
        <taxon>Trichosporonales</taxon>
        <taxon>Trichosporonaceae</taxon>
        <taxon>Trichosporon</taxon>
    </lineage>
</organism>
<dbReference type="Proteomes" id="UP000002748">
    <property type="component" value="Unassembled WGS sequence"/>
</dbReference>
<evidence type="ECO:0008006" key="4">
    <source>
        <dbReference type="Google" id="ProtNLM"/>
    </source>
</evidence>
<dbReference type="GeneID" id="25989859"/>
<feature type="compositionally biased region" description="Pro residues" evidence="1">
    <location>
        <begin position="12"/>
        <end position="21"/>
    </location>
</feature>
<dbReference type="KEGG" id="tasa:A1Q1_06347"/>
<feature type="region of interest" description="Disordered" evidence="1">
    <location>
        <begin position="330"/>
        <end position="396"/>
    </location>
</feature>
<feature type="compositionally biased region" description="Polar residues" evidence="1">
    <location>
        <begin position="24"/>
        <end position="42"/>
    </location>
</feature>
<dbReference type="AlphaFoldDB" id="J5Q3G9"/>
<name>J5Q3G9_TRIAS</name>
<feature type="region of interest" description="Disordered" evidence="1">
    <location>
        <begin position="1"/>
        <end position="89"/>
    </location>
</feature>